<feature type="signal peptide" evidence="3">
    <location>
        <begin position="1"/>
        <end position="21"/>
    </location>
</feature>
<comment type="caution">
    <text evidence="4">The sequence shown here is derived from an EMBL/GenBank/DDBJ whole genome shotgun (WGS) entry which is preliminary data.</text>
</comment>
<dbReference type="Proteomes" id="UP000243217">
    <property type="component" value="Unassembled WGS sequence"/>
</dbReference>
<feature type="transmembrane region" description="Helical" evidence="2">
    <location>
        <begin position="214"/>
        <end position="232"/>
    </location>
</feature>
<accession>A0A1V9Y7I5</accession>
<keyword evidence="2" id="KW-1133">Transmembrane helix</keyword>
<keyword evidence="2" id="KW-0472">Membrane</keyword>
<keyword evidence="2" id="KW-0812">Transmembrane</keyword>
<reference evidence="4 5" key="1">
    <citation type="journal article" date="2014" name="Genome Biol. Evol.">
        <title>The secreted proteins of Achlya hypogyna and Thraustotheca clavata identify the ancestral oomycete secretome and reveal gene acquisitions by horizontal gene transfer.</title>
        <authorList>
            <person name="Misner I."/>
            <person name="Blouin N."/>
            <person name="Leonard G."/>
            <person name="Richards T.A."/>
            <person name="Lane C.E."/>
        </authorList>
    </citation>
    <scope>NUCLEOTIDE SEQUENCE [LARGE SCALE GENOMIC DNA]</scope>
    <source>
        <strain evidence="4 5">ATCC 34112</strain>
    </source>
</reference>
<sequence length="271" mass="29316">MVRVQLLTVVNLLIQVQLSLGDVCCSTCLAQPLIAGVDAVNWTACSAAKSICCFDNVCRSWSFGAPNYNLAQITFVGSTAQIPSGSWLQVNWPAATNVSYMVLKSGQPKISQVLNTSLSAIYKDNYYFMCANVPGILYYRGFSDHGCRASTEMYVEIIPGNGTKCDALPTPPASTVECDPVRGAVKNGVCTCIADNSGPPQCLANSWTKLAAEYTGIAAAIVSICGAAYGFYRQRQHKIKNQQENEIPNQEKNSSSHVSHQFQQDATEYAL</sequence>
<evidence type="ECO:0000256" key="1">
    <source>
        <dbReference type="SAM" id="MobiDB-lite"/>
    </source>
</evidence>
<evidence type="ECO:0008006" key="6">
    <source>
        <dbReference type="Google" id="ProtNLM"/>
    </source>
</evidence>
<evidence type="ECO:0000256" key="3">
    <source>
        <dbReference type="SAM" id="SignalP"/>
    </source>
</evidence>
<protein>
    <recommendedName>
        <fullName evidence="6">Secreted protein</fullName>
    </recommendedName>
</protein>
<feature type="region of interest" description="Disordered" evidence="1">
    <location>
        <begin position="245"/>
        <end position="271"/>
    </location>
</feature>
<dbReference type="OrthoDB" id="77002at2759"/>
<name>A0A1V9Y7I5_9STRA</name>
<keyword evidence="3" id="KW-0732">Signal</keyword>
<gene>
    <name evidence="4" type="ORF">THRCLA_11518</name>
</gene>
<organism evidence="4 5">
    <name type="scientific">Thraustotheca clavata</name>
    <dbReference type="NCBI Taxonomy" id="74557"/>
    <lineage>
        <taxon>Eukaryota</taxon>
        <taxon>Sar</taxon>
        <taxon>Stramenopiles</taxon>
        <taxon>Oomycota</taxon>
        <taxon>Saprolegniomycetes</taxon>
        <taxon>Saprolegniales</taxon>
        <taxon>Achlyaceae</taxon>
        <taxon>Thraustotheca</taxon>
    </lineage>
</organism>
<dbReference type="AlphaFoldDB" id="A0A1V9Y7I5"/>
<evidence type="ECO:0000313" key="4">
    <source>
        <dbReference type="EMBL" id="OQR81673.1"/>
    </source>
</evidence>
<evidence type="ECO:0000313" key="5">
    <source>
        <dbReference type="Proteomes" id="UP000243217"/>
    </source>
</evidence>
<evidence type="ECO:0000256" key="2">
    <source>
        <dbReference type="SAM" id="Phobius"/>
    </source>
</evidence>
<keyword evidence="5" id="KW-1185">Reference proteome</keyword>
<proteinExistence type="predicted"/>
<feature type="chain" id="PRO_5012551526" description="Secreted protein" evidence="3">
    <location>
        <begin position="22"/>
        <end position="271"/>
    </location>
</feature>
<dbReference type="EMBL" id="JNBS01004932">
    <property type="protein sequence ID" value="OQR81673.1"/>
    <property type="molecule type" value="Genomic_DNA"/>
</dbReference>